<gene>
    <name evidence="4" type="ORF">RGQ13_07615</name>
</gene>
<dbReference type="InterPro" id="IPR003591">
    <property type="entry name" value="Leu-rich_rpt_typical-subtyp"/>
</dbReference>
<sequence length="1051" mass="113905">MKSNFELTKLLYTGVIATSMTLAGCGGGGGGGSDVATPDNMAPTVSIFGADRGTERSDITLQANAEDIDGTIASYAWTVSDTAINLTGANSKDVTFTTPSVEQETTFTMTVTVTDDDGAQATRTLDITSEPIYNSLTITGKVVDKPLEYIDVVLSIGDLEFTTDTGKTNSTGDYFIDMEVEERYFDQLVKITATGNAEKHTGVKLVSVLGSFNTLQEKAGRDEYLVKGEHFAVNVTNFSTAQYILAEALEPDSNISTQQQLNDAIASIEYQDVANLAASIKLIVDNEEYNLPAGSKDTFAFASNSEVVATFNNQLPQDVLNTAYEDTVRNEDLVEFPDWDLDGIPDHEDDNIDGDNVAGDLDNDSGNADGIIDYYPKDHQLYAPTVGMIKDKFYLSETKYSDNKVNHIYNSLNQNMYALNIERDKNGEERLPLDDTSVLEFTKLAFSNILSIQGIEYFTNVTDLEVNVADIDDISYLASLTKLTRLHINGVSATDFSALGSLKSLTDLNVANTTGFALSTLSNANALTKLNVSNTAISEITALQGLTNVQELDASNNSITDASLLSALTQLTSLNLANNAISVLPDFSLLTNITQISLNNNKLGSNGNSIDSLQYLTNIGNSLDLSNNEISDPAPIASLSQLTELNLAANNISDASSLTALSNLTKLILSNNNATSINSSEETLGYAATMQELYLANNNFATMPDFSAFKALQTLDLAKNELTELTNFTMLMSNVTETEPTPAPTLDKLNLSFNSLTSVNPLDSWSSLPVDLIISNNPTISCDAASSVLIANAETFGINLSLDDLNTYDEETGAIISECIVIEDPSIPETISELSMDRIGMFNITGEQSRGSSHGKTGRTYNGQWEADRCLFSGDMIAPICWTGLSNSKYCDGVEGEYMYTCNTQAAYFELYPPLTIDMKYGRQADGKFVSSFEGRSLLNVLSIHPDERTITCIFDAEIQQSTCTLTSPLVQGPAITWQQDHTFKVAPQCRGIEGGHVARCTPAADIIVNDAAPDEDNAFSFDLDLSTFTFIDREVEEEEECDRSVELCRG</sequence>
<dbReference type="SMART" id="SM00369">
    <property type="entry name" value="LRR_TYP"/>
    <property type="match status" value="3"/>
</dbReference>
<dbReference type="InterPro" id="IPR022409">
    <property type="entry name" value="PKD/Chitinase_dom"/>
</dbReference>
<evidence type="ECO:0000256" key="1">
    <source>
        <dbReference type="ARBA" id="ARBA00022614"/>
    </source>
</evidence>
<dbReference type="Pfam" id="PF22352">
    <property type="entry name" value="K319L-like_PKD"/>
    <property type="match status" value="1"/>
</dbReference>
<keyword evidence="5" id="KW-1185">Reference proteome</keyword>
<dbReference type="InterPro" id="IPR001611">
    <property type="entry name" value="Leu-rich_rpt"/>
</dbReference>
<dbReference type="Pfam" id="PF12799">
    <property type="entry name" value="LRR_4"/>
    <property type="match status" value="1"/>
</dbReference>
<dbReference type="PROSITE" id="PS51257">
    <property type="entry name" value="PROKAR_LIPOPROTEIN"/>
    <property type="match status" value="1"/>
</dbReference>
<reference evidence="5" key="1">
    <citation type="submission" date="2023-09" db="EMBL/GenBank/DDBJ databases">
        <authorList>
            <person name="Li S."/>
            <person name="Li X."/>
            <person name="Zhang C."/>
            <person name="Zhao Z."/>
        </authorList>
    </citation>
    <scope>NUCLEOTIDE SEQUENCE [LARGE SCALE GENOMIC DNA]</scope>
    <source>
        <strain evidence="5">SQ149</strain>
    </source>
</reference>
<evidence type="ECO:0000313" key="4">
    <source>
        <dbReference type="EMBL" id="WNC73848.1"/>
    </source>
</evidence>
<dbReference type="InterPro" id="IPR050836">
    <property type="entry name" value="SDS22/Internalin_LRR"/>
</dbReference>
<organism evidence="4 5">
    <name type="scientific">Thalassotalea psychrophila</name>
    <dbReference type="NCBI Taxonomy" id="3065647"/>
    <lineage>
        <taxon>Bacteria</taxon>
        <taxon>Pseudomonadati</taxon>
        <taxon>Pseudomonadota</taxon>
        <taxon>Gammaproteobacteria</taxon>
        <taxon>Alteromonadales</taxon>
        <taxon>Colwelliaceae</taxon>
        <taxon>Thalassotalea</taxon>
    </lineage>
</organism>
<protein>
    <submittedName>
        <fullName evidence="4">Leucine-rich repeat domain-containing protein</fullName>
    </submittedName>
</protein>
<evidence type="ECO:0000313" key="5">
    <source>
        <dbReference type="Proteomes" id="UP001258994"/>
    </source>
</evidence>
<dbReference type="SMART" id="SM00089">
    <property type="entry name" value="PKD"/>
    <property type="match status" value="1"/>
</dbReference>
<dbReference type="PANTHER" id="PTHR46652:SF3">
    <property type="entry name" value="LEUCINE-RICH REPEAT-CONTAINING PROTEIN 9"/>
    <property type="match status" value="1"/>
</dbReference>
<dbReference type="PROSITE" id="PS51450">
    <property type="entry name" value="LRR"/>
    <property type="match status" value="6"/>
</dbReference>
<keyword evidence="2" id="KW-0677">Repeat</keyword>
<dbReference type="SUPFAM" id="SSF52058">
    <property type="entry name" value="L domain-like"/>
    <property type="match status" value="1"/>
</dbReference>
<dbReference type="Gene3D" id="3.80.10.10">
    <property type="entry name" value="Ribonuclease Inhibitor"/>
    <property type="match status" value="2"/>
</dbReference>
<accession>A0ABY9TYE5</accession>
<dbReference type="RefSeq" id="WP_348392958.1">
    <property type="nucleotide sequence ID" value="NZ_CP134145.1"/>
</dbReference>
<dbReference type="SMART" id="SM00365">
    <property type="entry name" value="LRR_SD22"/>
    <property type="match status" value="5"/>
</dbReference>
<dbReference type="Gene3D" id="2.60.40.10">
    <property type="entry name" value="Immunoglobulins"/>
    <property type="match status" value="1"/>
</dbReference>
<dbReference type="InterPro" id="IPR032675">
    <property type="entry name" value="LRR_dom_sf"/>
</dbReference>
<keyword evidence="1" id="KW-0433">Leucine-rich repeat</keyword>
<dbReference type="InterPro" id="IPR025875">
    <property type="entry name" value="Leu-rich_rpt_4"/>
</dbReference>
<dbReference type="InterPro" id="IPR013783">
    <property type="entry name" value="Ig-like_fold"/>
</dbReference>
<proteinExistence type="predicted"/>
<dbReference type="EMBL" id="CP134145">
    <property type="protein sequence ID" value="WNC73848.1"/>
    <property type="molecule type" value="Genomic_DNA"/>
</dbReference>
<feature type="domain" description="PKD/Chitinase" evidence="3">
    <location>
        <begin position="45"/>
        <end position="132"/>
    </location>
</feature>
<dbReference type="Proteomes" id="UP001258994">
    <property type="component" value="Chromosome"/>
</dbReference>
<dbReference type="PANTHER" id="PTHR46652">
    <property type="entry name" value="LEUCINE-RICH REPEAT AND IQ DOMAIN-CONTAINING PROTEIN 1-RELATED"/>
    <property type="match status" value="1"/>
</dbReference>
<dbReference type="InterPro" id="IPR035986">
    <property type="entry name" value="PKD_dom_sf"/>
</dbReference>
<evidence type="ECO:0000256" key="2">
    <source>
        <dbReference type="ARBA" id="ARBA00022737"/>
    </source>
</evidence>
<name>A0ABY9TYE5_9GAMM</name>
<evidence type="ECO:0000259" key="3">
    <source>
        <dbReference type="SMART" id="SM00089"/>
    </source>
</evidence>
<dbReference type="SUPFAM" id="SSF49299">
    <property type="entry name" value="PKD domain"/>
    <property type="match status" value="1"/>
</dbReference>